<reference evidence="2 3" key="1">
    <citation type="journal article" date="2016" name="Nat. Commun.">
        <title>Thousands of microbial genomes shed light on interconnected biogeochemical processes in an aquifer system.</title>
        <authorList>
            <person name="Anantharaman K."/>
            <person name="Brown C.T."/>
            <person name="Hug L.A."/>
            <person name="Sharon I."/>
            <person name="Castelle C.J."/>
            <person name="Probst A.J."/>
            <person name="Thomas B.C."/>
            <person name="Singh A."/>
            <person name="Wilkins M.J."/>
            <person name="Karaoz U."/>
            <person name="Brodie E.L."/>
            <person name="Williams K.H."/>
            <person name="Hubbard S.S."/>
            <person name="Banfield J.F."/>
        </authorList>
    </citation>
    <scope>NUCLEOTIDE SEQUENCE [LARGE SCALE GENOMIC DNA]</scope>
</reference>
<keyword evidence="1" id="KW-0812">Transmembrane</keyword>
<dbReference type="Proteomes" id="UP000178114">
    <property type="component" value="Unassembled WGS sequence"/>
</dbReference>
<proteinExistence type="predicted"/>
<protein>
    <submittedName>
        <fullName evidence="2">Uncharacterized protein</fullName>
    </submittedName>
</protein>
<dbReference type="STRING" id="1798351.A2930_04395"/>
<sequence>MDFASINKKFGKMLIILIAVSFLWLGTFGLFNHMSEMKHGGPMSGCLFNGHLEACIMNVSEHIAIWQSMMTALPQKAGFTDILVLIALSVAIIISYKNRLFDISEFTGSRWRLYIKQHNEISFFDSLLEIFSQGILNPKIYAWALI</sequence>
<dbReference type="AlphaFoldDB" id="A0A1F5X0N9"/>
<feature type="transmembrane region" description="Helical" evidence="1">
    <location>
        <begin position="12"/>
        <end position="31"/>
    </location>
</feature>
<keyword evidence="1" id="KW-0472">Membrane</keyword>
<gene>
    <name evidence="2" type="ORF">A2930_04395</name>
</gene>
<name>A0A1F5X0N9_9BACT</name>
<accession>A0A1F5X0N9</accession>
<organism evidence="2 3">
    <name type="scientific">Candidatus Giovannonibacteria bacterium RIFCSPLOWO2_01_FULL_45_34</name>
    <dbReference type="NCBI Taxonomy" id="1798351"/>
    <lineage>
        <taxon>Bacteria</taxon>
        <taxon>Candidatus Giovannoniibacteriota</taxon>
    </lineage>
</organism>
<evidence type="ECO:0000313" key="2">
    <source>
        <dbReference type="EMBL" id="OGF81456.1"/>
    </source>
</evidence>
<comment type="caution">
    <text evidence="2">The sequence shown here is derived from an EMBL/GenBank/DDBJ whole genome shotgun (WGS) entry which is preliminary data.</text>
</comment>
<feature type="transmembrane region" description="Helical" evidence="1">
    <location>
        <begin position="77"/>
        <end position="96"/>
    </location>
</feature>
<evidence type="ECO:0000313" key="3">
    <source>
        <dbReference type="Proteomes" id="UP000178114"/>
    </source>
</evidence>
<dbReference type="EMBL" id="MFID01000010">
    <property type="protein sequence ID" value="OGF81456.1"/>
    <property type="molecule type" value="Genomic_DNA"/>
</dbReference>
<keyword evidence="1" id="KW-1133">Transmembrane helix</keyword>
<evidence type="ECO:0000256" key="1">
    <source>
        <dbReference type="SAM" id="Phobius"/>
    </source>
</evidence>